<dbReference type="InterPro" id="IPR006549">
    <property type="entry name" value="HAD-SF_hydro_IIIA"/>
</dbReference>
<gene>
    <name evidence="11" type="ORF">SVA_1729</name>
</gene>
<evidence type="ECO:0000313" key="11">
    <source>
        <dbReference type="EMBL" id="BAU48283.1"/>
    </source>
</evidence>
<feature type="binding site" evidence="10">
    <location>
        <position position="9"/>
    </location>
    <ligand>
        <name>Mg(2+)</name>
        <dbReference type="ChEBI" id="CHEBI:18420"/>
    </ligand>
</feature>
<name>A0A1B4V413_9GAMM</name>
<dbReference type="SUPFAM" id="SSF56784">
    <property type="entry name" value="HAD-like"/>
    <property type="match status" value="1"/>
</dbReference>
<dbReference type="GO" id="GO:0005975">
    <property type="term" value="P:carbohydrate metabolic process"/>
    <property type="evidence" value="ECO:0007669"/>
    <property type="project" value="InterPro"/>
</dbReference>
<dbReference type="RefSeq" id="WP_096460813.1">
    <property type="nucleotide sequence ID" value="NZ_AP014936.1"/>
</dbReference>
<evidence type="ECO:0000256" key="3">
    <source>
        <dbReference type="ARBA" id="ARBA00022723"/>
    </source>
</evidence>
<evidence type="ECO:0000256" key="8">
    <source>
        <dbReference type="PIRSR" id="PIRSR004682-1"/>
    </source>
</evidence>
<dbReference type="GO" id="GO:0005737">
    <property type="term" value="C:cytoplasm"/>
    <property type="evidence" value="ECO:0007669"/>
    <property type="project" value="UniProtKB-SubCell"/>
</dbReference>
<feature type="site" description="Contributes to substrate recognition" evidence="9">
    <location>
        <position position="108"/>
    </location>
</feature>
<dbReference type="GO" id="GO:0016791">
    <property type="term" value="F:phosphatase activity"/>
    <property type="evidence" value="ECO:0007669"/>
    <property type="project" value="InterPro"/>
</dbReference>
<feature type="binding site" evidence="10">
    <location>
        <position position="107"/>
    </location>
    <ligand>
        <name>Zn(2+)</name>
        <dbReference type="ChEBI" id="CHEBI:29105"/>
    </ligand>
</feature>
<proteinExistence type="inferred from homology"/>
<keyword evidence="12" id="KW-1185">Reference proteome</keyword>
<dbReference type="Pfam" id="PF13242">
    <property type="entry name" value="Hydrolase_like"/>
    <property type="match status" value="1"/>
</dbReference>
<evidence type="ECO:0000256" key="6">
    <source>
        <dbReference type="ARBA" id="ARBA00031828"/>
    </source>
</evidence>
<evidence type="ECO:0000313" key="12">
    <source>
        <dbReference type="Proteomes" id="UP000218899"/>
    </source>
</evidence>
<dbReference type="NCBIfam" id="TIGR01662">
    <property type="entry name" value="HAD-SF-IIIA"/>
    <property type="match status" value="1"/>
</dbReference>
<keyword evidence="5 7" id="KW-0119">Carbohydrate metabolism</keyword>
<dbReference type="PANTHER" id="PTHR42891">
    <property type="entry name" value="D-GLYCERO-BETA-D-MANNO-HEPTOSE-1,7-BISPHOSPHATE 7-PHOSPHATASE"/>
    <property type="match status" value="1"/>
</dbReference>
<feature type="site" description="Stabilizes the phosphoryl group" evidence="9">
    <location>
        <position position="51"/>
    </location>
</feature>
<comment type="subcellular location">
    <subcellularLocation>
        <location evidence="1 7">Cytoplasm</location>
    </subcellularLocation>
</comment>
<dbReference type="InterPro" id="IPR023214">
    <property type="entry name" value="HAD_sf"/>
</dbReference>
<organism evidence="11 12">
    <name type="scientific">Sulfurifustis variabilis</name>
    <dbReference type="NCBI Taxonomy" id="1675686"/>
    <lineage>
        <taxon>Bacteria</taxon>
        <taxon>Pseudomonadati</taxon>
        <taxon>Pseudomonadota</taxon>
        <taxon>Gammaproteobacteria</taxon>
        <taxon>Acidiferrobacterales</taxon>
        <taxon>Acidiferrobacteraceae</taxon>
        <taxon>Sulfurifustis</taxon>
    </lineage>
</organism>
<evidence type="ECO:0000256" key="10">
    <source>
        <dbReference type="PIRSR" id="PIRSR004682-4"/>
    </source>
</evidence>
<evidence type="ECO:0000256" key="2">
    <source>
        <dbReference type="ARBA" id="ARBA00022490"/>
    </source>
</evidence>
<dbReference type="PIRSF" id="PIRSF004682">
    <property type="entry name" value="GmhB"/>
    <property type="match status" value="1"/>
</dbReference>
<dbReference type="AlphaFoldDB" id="A0A1B4V413"/>
<feature type="binding site" evidence="10">
    <location>
        <position position="105"/>
    </location>
    <ligand>
        <name>Zn(2+)</name>
        <dbReference type="ChEBI" id="CHEBI:29105"/>
    </ligand>
</feature>
<comment type="cofactor">
    <cofactor evidence="10">
        <name>Zn(2+)</name>
        <dbReference type="ChEBI" id="CHEBI:29105"/>
    </cofactor>
</comment>
<dbReference type="Gene3D" id="3.40.50.1000">
    <property type="entry name" value="HAD superfamily/HAD-like"/>
    <property type="match status" value="1"/>
</dbReference>
<dbReference type="KEGG" id="sva:SVA_1729"/>
<dbReference type="OrthoDB" id="9781367at2"/>
<dbReference type="EMBL" id="AP014936">
    <property type="protein sequence ID" value="BAU48283.1"/>
    <property type="molecule type" value="Genomic_DNA"/>
</dbReference>
<dbReference type="InterPro" id="IPR036412">
    <property type="entry name" value="HAD-like_sf"/>
</dbReference>
<feature type="binding site" evidence="10">
    <location>
        <position position="90"/>
    </location>
    <ligand>
        <name>Zn(2+)</name>
        <dbReference type="ChEBI" id="CHEBI:29105"/>
    </ligand>
</feature>
<comment type="cofactor">
    <cofactor evidence="10">
        <name>Mg(2+)</name>
        <dbReference type="ChEBI" id="CHEBI:18420"/>
    </cofactor>
</comment>
<dbReference type="GO" id="GO:0046872">
    <property type="term" value="F:metal ion binding"/>
    <property type="evidence" value="ECO:0007669"/>
    <property type="project" value="UniProtKB-KW"/>
</dbReference>
<evidence type="ECO:0000256" key="5">
    <source>
        <dbReference type="ARBA" id="ARBA00023277"/>
    </source>
</evidence>
<keyword evidence="4 7" id="KW-0378">Hydrolase</keyword>
<keyword evidence="2 7" id="KW-0963">Cytoplasm</keyword>
<feature type="binding site" evidence="10">
    <location>
        <position position="134"/>
    </location>
    <ligand>
        <name>Mg(2+)</name>
        <dbReference type="ChEBI" id="CHEBI:18420"/>
    </ligand>
</feature>
<comment type="similarity">
    <text evidence="7">Belongs to the gmhB family.</text>
</comment>
<keyword evidence="10" id="KW-0460">Magnesium</keyword>
<feature type="active site" description="Nucleophile" evidence="8">
    <location>
        <position position="9"/>
    </location>
</feature>
<evidence type="ECO:0000256" key="4">
    <source>
        <dbReference type="ARBA" id="ARBA00022801"/>
    </source>
</evidence>
<dbReference type="InterPro" id="IPR006543">
    <property type="entry name" value="Histidinol-phos"/>
</dbReference>
<protein>
    <recommendedName>
        <fullName evidence="6 7">D,D-heptose 1,7-bisphosphate phosphatase</fullName>
        <ecNumber evidence="7">3.1.3.-</ecNumber>
    </recommendedName>
</protein>
<feature type="binding site" evidence="10">
    <location>
        <position position="11"/>
    </location>
    <ligand>
        <name>Mg(2+)</name>
        <dbReference type="ChEBI" id="CHEBI:18420"/>
    </ligand>
</feature>
<sequence>MTVKAIFLDKDGTLIENVPYNTDPSRVRLTPGAGPALVRLHTLGYALIVVSNQPGIAHGFFAPRALDAVYERLRILLAPYHVPLAGFYYCPHHPAGRVPRYATACGCRKPAPGLLLAAATIHGVHLERSWMIGDILDDVEAGQRAGCRTVLVDNGNETEWRQGPFRAPDATATDLRGAAERIARCAAWSERYYRREVRA</sequence>
<dbReference type="PANTHER" id="PTHR42891:SF1">
    <property type="entry name" value="D-GLYCERO-BETA-D-MANNO-HEPTOSE-1,7-BISPHOSPHATE 7-PHOSPHATASE"/>
    <property type="match status" value="1"/>
</dbReference>
<evidence type="ECO:0000256" key="1">
    <source>
        <dbReference type="ARBA" id="ARBA00004496"/>
    </source>
</evidence>
<dbReference type="InterPro" id="IPR004446">
    <property type="entry name" value="Heptose_bisP_phosphatase"/>
</dbReference>
<reference evidence="11 12" key="1">
    <citation type="submission" date="2015-08" db="EMBL/GenBank/DDBJ databases">
        <title>Complete genome sequence of Sulfurifustis variabilis.</title>
        <authorList>
            <person name="Miura A."/>
            <person name="Kojima H."/>
            <person name="Fukui M."/>
        </authorList>
    </citation>
    <scope>NUCLEOTIDE SEQUENCE [LARGE SCALE GENOMIC DNA]</scope>
    <source>
        <strain evidence="12">skN76</strain>
    </source>
</reference>
<keyword evidence="10" id="KW-0862">Zinc</keyword>
<dbReference type="NCBIfam" id="TIGR01656">
    <property type="entry name" value="Histidinol-ppas"/>
    <property type="match status" value="1"/>
</dbReference>
<feature type="site" description="Stabilizes the phosphoryl group" evidence="9">
    <location>
        <position position="109"/>
    </location>
</feature>
<feature type="active site" description="Nucleophile" evidence="8">
    <location>
        <position position="11"/>
    </location>
</feature>
<dbReference type="CDD" id="cd07503">
    <property type="entry name" value="HAD_HisB-N"/>
    <property type="match status" value="1"/>
</dbReference>
<evidence type="ECO:0000256" key="7">
    <source>
        <dbReference type="PIRNR" id="PIRNR004682"/>
    </source>
</evidence>
<feature type="binding site" evidence="10">
    <location>
        <position position="92"/>
    </location>
    <ligand>
        <name>Zn(2+)</name>
        <dbReference type="ChEBI" id="CHEBI:29105"/>
    </ligand>
</feature>
<dbReference type="Proteomes" id="UP000218899">
    <property type="component" value="Chromosome"/>
</dbReference>
<keyword evidence="3 10" id="KW-0479">Metal-binding</keyword>
<evidence type="ECO:0000256" key="9">
    <source>
        <dbReference type="PIRSR" id="PIRSR004682-3"/>
    </source>
</evidence>
<accession>A0A1B4V413</accession>
<dbReference type="EC" id="3.1.3.-" evidence="7"/>